<organism evidence="5 6">
    <name type="scientific">Actinocorallia libanotica</name>
    <dbReference type="NCBI Taxonomy" id="46162"/>
    <lineage>
        <taxon>Bacteria</taxon>
        <taxon>Bacillati</taxon>
        <taxon>Actinomycetota</taxon>
        <taxon>Actinomycetes</taxon>
        <taxon>Streptosporangiales</taxon>
        <taxon>Thermomonosporaceae</taxon>
        <taxon>Actinocorallia</taxon>
    </lineage>
</organism>
<reference evidence="5 6" key="1">
    <citation type="journal article" date="2019" name="Int. J. Syst. Evol. Microbiol.">
        <title>The Global Catalogue of Microorganisms (GCM) 10K type strain sequencing project: providing services to taxonomists for standard genome sequencing and annotation.</title>
        <authorList>
            <consortium name="The Broad Institute Genomics Platform"/>
            <consortium name="The Broad Institute Genome Sequencing Center for Infectious Disease"/>
            <person name="Wu L."/>
            <person name="Ma J."/>
        </authorList>
    </citation>
    <scope>NUCLEOTIDE SEQUENCE [LARGE SCALE GENOMIC DNA]</scope>
    <source>
        <strain evidence="5 6">JCM 10696</strain>
    </source>
</reference>
<dbReference type="InterPro" id="IPR051120">
    <property type="entry name" value="ABC_AA/LPS_Transport"/>
</dbReference>
<dbReference type="Gene3D" id="3.40.50.300">
    <property type="entry name" value="P-loop containing nucleotide triphosphate hydrolases"/>
    <property type="match status" value="1"/>
</dbReference>
<dbReference type="Pfam" id="PF12399">
    <property type="entry name" value="BCA_ABC_TP_C"/>
    <property type="match status" value="1"/>
</dbReference>
<comment type="caution">
    <text evidence="5">The sequence shown here is derived from an EMBL/GenBank/DDBJ whole genome shotgun (WGS) entry which is preliminary data.</text>
</comment>
<dbReference type="PROSITE" id="PS50893">
    <property type="entry name" value="ABC_TRANSPORTER_2"/>
    <property type="match status" value="1"/>
</dbReference>
<dbReference type="GO" id="GO:0005524">
    <property type="term" value="F:ATP binding"/>
    <property type="evidence" value="ECO:0007669"/>
    <property type="project" value="UniProtKB-KW"/>
</dbReference>
<feature type="domain" description="ABC transporter" evidence="4">
    <location>
        <begin position="4"/>
        <end position="239"/>
    </location>
</feature>
<evidence type="ECO:0000256" key="3">
    <source>
        <dbReference type="ARBA" id="ARBA00022840"/>
    </source>
</evidence>
<dbReference type="PANTHER" id="PTHR45772">
    <property type="entry name" value="CONSERVED COMPONENT OF ABC TRANSPORTER FOR NATURAL AMINO ACIDS-RELATED"/>
    <property type="match status" value="1"/>
</dbReference>
<dbReference type="SUPFAM" id="SSF52540">
    <property type="entry name" value="P-loop containing nucleoside triphosphate hydrolases"/>
    <property type="match status" value="1"/>
</dbReference>
<evidence type="ECO:0000313" key="6">
    <source>
        <dbReference type="Proteomes" id="UP001500665"/>
    </source>
</evidence>
<evidence type="ECO:0000259" key="4">
    <source>
        <dbReference type="PROSITE" id="PS50893"/>
    </source>
</evidence>
<keyword evidence="6" id="KW-1185">Reference proteome</keyword>
<dbReference type="InterPro" id="IPR003593">
    <property type="entry name" value="AAA+_ATPase"/>
</dbReference>
<keyword evidence="1" id="KW-0813">Transport</keyword>
<dbReference type="InterPro" id="IPR003439">
    <property type="entry name" value="ABC_transporter-like_ATP-bd"/>
</dbReference>
<protein>
    <submittedName>
        <fullName evidence="5">ABC transporter ATP-binding protein</fullName>
    </submittedName>
</protein>
<name>A0ABN1RGR8_9ACTN</name>
<gene>
    <name evidence="5" type="ORF">GCM10009550_43550</name>
</gene>
<dbReference type="InterPro" id="IPR032823">
    <property type="entry name" value="BCA_ABC_TP_C"/>
</dbReference>
<dbReference type="RefSeq" id="WP_344242736.1">
    <property type="nucleotide sequence ID" value="NZ_BAAAHH010000018.1"/>
</dbReference>
<sequence length="243" mass="25765">MPVLETTGVSVRFGGNIALRDVSLTIEPGQVTGLIGPNGAGKTTMFNCVTGMQSVASGRVVLDGRDITGLGPGRRARLGMARTFQRLELFLSLSVRDNIRVAGDIVRANTRTRIDVEAETDRILELAGLADIAGENVAEIPTGRARVVEVARALMTRPKLLLLDEPASGQTEQESERFADLLRELAADGIAVCLVEHDLPLVMSLCSTIHVLDHGTLIASGTAAEVQRSPEVIAAYIGTEAVA</sequence>
<accession>A0ABN1RGR8</accession>
<dbReference type="Proteomes" id="UP001500665">
    <property type="component" value="Unassembled WGS sequence"/>
</dbReference>
<dbReference type="InterPro" id="IPR027417">
    <property type="entry name" value="P-loop_NTPase"/>
</dbReference>
<evidence type="ECO:0000256" key="2">
    <source>
        <dbReference type="ARBA" id="ARBA00022741"/>
    </source>
</evidence>
<evidence type="ECO:0000256" key="1">
    <source>
        <dbReference type="ARBA" id="ARBA00022448"/>
    </source>
</evidence>
<keyword evidence="2" id="KW-0547">Nucleotide-binding</keyword>
<proteinExistence type="predicted"/>
<dbReference type="CDD" id="cd03219">
    <property type="entry name" value="ABC_Mj1267_LivG_branched"/>
    <property type="match status" value="1"/>
</dbReference>
<evidence type="ECO:0000313" key="5">
    <source>
        <dbReference type="EMBL" id="GAA0956929.1"/>
    </source>
</evidence>
<keyword evidence="3 5" id="KW-0067">ATP-binding</keyword>
<dbReference type="Pfam" id="PF00005">
    <property type="entry name" value="ABC_tran"/>
    <property type="match status" value="1"/>
</dbReference>
<dbReference type="PANTHER" id="PTHR45772:SF2">
    <property type="entry name" value="ABC TRANSPORTER ATP-BINDING PROTEIN"/>
    <property type="match status" value="1"/>
</dbReference>
<dbReference type="SMART" id="SM00382">
    <property type="entry name" value="AAA"/>
    <property type="match status" value="1"/>
</dbReference>
<dbReference type="EMBL" id="BAAAHH010000018">
    <property type="protein sequence ID" value="GAA0956929.1"/>
    <property type="molecule type" value="Genomic_DNA"/>
</dbReference>